<keyword evidence="2" id="KW-1185">Reference proteome</keyword>
<dbReference type="Proteomes" id="UP000198802">
    <property type="component" value="Unassembled WGS sequence"/>
</dbReference>
<protein>
    <submittedName>
        <fullName evidence="1">Uncharacterized protein</fullName>
    </submittedName>
</protein>
<name>A0A0S4QI59_9ACTN</name>
<evidence type="ECO:0000313" key="2">
    <source>
        <dbReference type="Proteomes" id="UP000198802"/>
    </source>
</evidence>
<dbReference type="EMBL" id="FAOZ01000004">
    <property type="protein sequence ID" value="CUU55307.1"/>
    <property type="molecule type" value="Genomic_DNA"/>
</dbReference>
<sequence length="68" mass="6454">MATAHTFLQRSAGRAILVAALAAGLAGGALSASHTSWFSGATSDAGVIPIGGGVGGPIKGGPIVIVLK</sequence>
<evidence type="ECO:0000313" key="1">
    <source>
        <dbReference type="EMBL" id="CUU55307.1"/>
    </source>
</evidence>
<gene>
    <name evidence="1" type="ORF">Ga0074812_104388</name>
</gene>
<organism evidence="1 2">
    <name type="scientific">Parafrankia irregularis</name>
    <dbReference type="NCBI Taxonomy" id="795642"/>
    <lineage>
        <taxon>Bacteria</taxon>
        <taxon>Bacillati</taxon>
        <taxon>Actinomycetota</taxon>
        <taxon>Actinomycetes</taxon>
        <taxon>Frankiales</taxon>
        <taxon>Frankiaceae</taxon>
        <taxon>Parafrankia</taxon>
    </lineage>
</organism>
<reference evidence="2" key="1">
    <citation type="submission" date="2015-11" db="EMBL/GenBank/DDBJ databases">
        <authorList>
            <person name="Varghese N."/>
        </authorList>
    </citation>
    <scope>NUCLEOTIDE SEQUENCE [LARGE SCALE GENOMIC DNA]</scope>
    <source>
        <strain evidence="2">DSM 45899</strain>
    </source>
</reference>
<proteinExistence type="predicted"/>
<dbReference type="RefSeq" id="WP_091273588.1">
    <property type="nucleotide sequence ID" value="NZ_FAOZ01000004.1"/>
</dbReference>
<dbReference type="AlphaFoldDB" id="A0A0S4QI59"/>
<accession>A0A0S4QI59</accession>